<dbReference type="EMBL" id="JXTB01000478">
    <property type="protein sequence ID" value="PON39011.1"/>
    <property type="molecule type" value="Genomic_DNA"/>
</dbReference>
<keyword evidence="2" id="KW-1185">Reference proteome</keyword>
<dbReference type="AlphaFoldDB" id="A0A2P5ARB7"/>
<organism evidence="1 2">
    <name type="scientific">Parasponia andersonii</name>
    <name type="common">Sponia andersonii</name>
    <dbReference type="NCBI Taxonomy" id="3476"/>
    <lineage>
        <taxon>Eukaryota</taxon>
        <taxon>Viridiplantae</taxon>
        <taxon>Streptophyta</taxon>
        <taxon>Embryophyta</taxon>
        <taxon>Tracheophyta</taxon>
        <taxon>Spermatophyta</taxon>
        <taxon>Magnoliopsida</taxon>
        <taxon>eudicotyledons</taxon>
        <taxon>Gunneridae</taxon>
        <taxon>Pentapetalae</taxon>
        <taxon>rosids</taxon>
        <taxon>fabids</taxon>
        <taxon>Rosales</taxon>
        <taxon>Cannabaceae</taxon>
        <taxon>Parasponia</taxon>
    </lineage>
</organism>
<evidence type="ECO:0000313" key="1">
    <source>
        <dbReference type="EMBL" id="PON39011.1"/>
    </source>
</evidence>
<name>A0A2P5ARB7_PARAD</name>
<dbReference type="Proteomes" id="UP000237105">
    <property type="component" value="Unassembled WGS sequence"/>
</dbReference>
<proteinExistence type="predicted"/>
<evidence type="ECO:0000313" key="2">
    <source>
        <dbReference type="Proteomes" id="UP000237105"/>
    </source>
</evidence>
<sequence length="182" mass="20728">MDYYCARFSIQLISNLANCERQARDEFTTFAVVVSEKIWYAGNAKFDKGRQENPKSILLVILQRCIPNPLGRVTVFIDAASEDGEGTTGRTAGYRTWLSVRCAEKNWQKAHFYSRLQGDDLGFSRPEIPSPSWRLSHINVISCSCNVFWISRILNNPAHYVAKWAFSSKQSGNFALWEVPPL</sequence>
<protein>
    <submittedName>
        <fullName evidence="1">Uncharacterized protein</fullName>
    </submittedName>
</protein>
<comment type="caution">
    <text evidence="1">The sequence shown here is derived from an EMBL/GenBank/DDBJ whole genome shotgun (WGS) entry which is preliminary data.</text>
</comment>
<dbReference type="OrthoDB" id="10537663at2759"/>
<accession>A0A2P5ARB7</accession>
<gene>
    <name evidence="1" type="ORF">PanWU01x14_308270</name>
</gene>
<reference evidence="2" key="1">
    <citation type="submission" date="2016-06" db="EMBL/GenBank/DDBJ databases">
        <title>Parallel loss of symbiosis genes in relatives of nitrogen-fixing non-legume Parasponia.</title>
        <authorList>
            <person name="Van Velzen R."/>
            <person name="Holmer R."/>
            <person name="Bu F."/>
            <person name="Rutten L."/>
            <person name="Van Zeijl A."/>
            <person name="Liu W."/>
            <person name="Santuari L."/>
            <person name="Cao Q."/>
            <person name="Sharma T."/>
            <person name="Shen D."/>
            <person name="Roswanjaya Y."/>
            <person name="Wardhani T."/>
            <person name="Kalhor M.S."/>
            <person name="Jansen J."/>
            <person name="Van den Hoogen J."/>
            <person name="Gungor B."/>
            <person name="Hartog M."/>
            <person name="Hontelez J."/>
            <person name="Verver J."/>
            <person name="Yang W.-C."/>
            <person name="Schijlen E."/>
            <person name="Repin R."/>
            <person name="Schilthuizen M."/>
            <person name="Schranz E."/>
            <person name="Heidstra R."/>
            <person name="Miyata K."/>
            <person name="Fedorova E."/>
            <person name="Kohlen W."/>
            <person name="Bisseling T."/>
            <person name="Smit S."/>
            <person name="Geurts R."/>
        </authorList>
    </citation>
    <scope>NUCLEOTIDE SEQUENCE [LARGE SCALE GENOMIC DNA]</scope>
    <source>
        <strain evidence="2">cv. WU1-14</strain>
    </source>
</reference>